<comment type="caution">
    <text evidence="1">The sequence shown here is derived from an EMBL/GenBank/DDBJ whole genome shotgun (WGS) entry which is preliminary data.</text>
</comment>
<protein>
    <submittedName>
        <fullName evidence="1">Uncharacterized protein</fullName>
    </submittedName>
</protein>
<keyword evidence="2" id="KW-1185">Reference proteome</keyword>
<reference evidence="1 2" key="1">
    <citation type="submission" date="2024-01" db="EMBL/GenBank/DDBJ databases">
        <title>The genomes of 5 underutilized Papilionoideae crops provide insights into root nodulation and disease resistanc.</title>
        <authorList>
            <person name="Jiang F."/>
        </authorList>
    </citation>
    <scope>NUCLEOTIDE SEQUENCE [LARGE SCALE GENOMIC DNA]</scope>
    <source>
        <strain evidence="1">DUOXIRENSHENG_FW03</strain>
        <tissue evidence="1">Leaves</tissue>
    </source>
</reference>
<proteinExistence type="predicted"/>
<dbReference type="Proteomes" id="UP001386955">
    <property type="component" value="Unassembled WGS sequence"/>
</dbReference>
<accession>A0AAN9XWD8</accession>
<evidence type="ECO:0000313" key="2">
    <source>
        <dbReference type="Proteomes" id="UP001386955"/>
    </source>
</evidence>
<organism evidence="1 2">
    <name type="scientific">Psophocarpus tetragonolobus</name>
    <name type="common">Winged bean</name>
    <name type="synonym">Dolichos tetragonolobus</name>
    <dbReference type="NCBI Taxonomy" id="3891"/>
    <lineage>
        <taxon>Eukaryota</taxon>
        <taxon>Viridiplantae</taxon>
        <taxon>Streptophyta</taxon>
        <taxon>Embryophyta</taxon>
        <taxon>Tracheophyta</taxon>
        <taxon>Spermatophyta</taxon>
        <taxon>Magnoliopsida</taxon>
        <taxon>eudicotyledons</taxon>
        <taxon>Gunneridae</taxon>
        <taxon>Pentapetalae</taxon>
        <taxon>rosids</taxon>
        <taxon>fabids</taxon>
        <taxon>Fabales</taxon>
        <taxon>Fabaceae</taxon>
        <taxon>Papilionoideae</taxon>
        <taxon>50 kb inversion clade</taxon>
        <taxon>NPAAA clade</taxon>
        <taxon>indigoferoid/millettioid clade</taxon>
        <taxon>Phaseoleae</taxon>
        <taxon>Psophocarpus</taxon>
    </lineage>
</organism>
<gene>
    <name evidence="1" type="ORF">VNO78_02837</name>
</gene>
<dbReference type="EMBL" id="JAYMYS010000001">
    <property type="protein sequence ID" value="KAK7411404.1"/>
    <property type="molecule type" value="Genomic_DNA"/>
</dbReference>
<name>A0AAN9XWD8_PSOTE</name>
<sequence length="103" mass="11892">MVFNRLHSLIAIDKRLYYAYGSPDDIETWKTFRIQYSLPLVPTRDTSKARKSDKRLLESLAIAIESGVDARNRKKLERDETRAFGFLPSLQSRIAARRALAHV</sequence>
<evidence type="ECO:0000313" key="1">
    <source>
        <dbReference type="EMBL" id="KAK7411404.1"/>
    </source>
</evidence>
<dbReference type="AlphaFoldDB" id="A0AAN9XWD8"/>